<keyword evidence="3" id="KW-0436">Ligase</keyword>
<dbReference type="GO" id="GO:0016874">
    <property type="term" value="F:ligase activity"/>
    <property type="evidence" value="ECO:0007669"/>
    <property type="project" value="UniProtKB-KW"/>
</dbReference>
<dbReference type="SMART" id="SM00823">
    <property type="entry name" value="PKS_PP"/>
    <property type="match status" value="1"/>
</dbReference>
<dbReference type="InterPro" id="IPR020802">
    <property type="entry name" value="TesA-like"/>
</dbReference>
<reference evidence="6" key="1">
    <citation type="journal article" date="2020" name="Fungal Divers.">
        <title>Resolving the Mortierellaceae phylogeny through synthesis of multi-gene phylogenetics and phylogenomics.</title>
        <authorList>
            <person name="Vandepol N."/>
            <person name="Liber J."/>
            <person name="Desiro A."/>
            <person name="Na H."/>
            <person name="Kennedy M."/>
            <person name="Barry K."/>
            <person name="Grigoriev I.V."/>
            <person name="Miller A.N."/>
            <person name="O'Donnell K."/>
            <person name="Stajich J.E."/>
            <person name="Bonito G."/>
        </authorList>
    </citation>
    <scope>NUCLEOTIDE SEQUENCE</scope>
    <source>
        <strain evidence="6">MES-2147</strain>
    </source>
</reference>
<dbReference type="PANTHER" id="PTHR45527">
    <property type="entry name" value="NONRIBOSOMAL PEPTIDE SYNTHETASE"/>
    <property type="match status" value="1"/>
</dbReference>
<dbReference type="SUPFAM" id="SSF52777">
    <property type="entry name" value="CoA-dependent acyltransferases"/>
    <property type="match status" value="1"/>
</dbReference>
<dbReference type="Gene3D" id="3.30.559.30">
    <property type="entry name" value="Nonribosomal peptide synthetase, condensation domain"/>
    <property type="match status" value="1"/>
</dbReference>
<dbReference type="AlphaFoldDB" id="A0A9P6IXI6"/>
<dbReference type="Pfam" id="PF00501">
    <property type="entry name" value="AMP-binding"/>
    <property type="match status" value="1"/>
</dbReference>
<dbReference type="Gene3D" id="3.40.50.1820">
    <property type="entry name" value="alpha/beta hydrolase"/>
    <property type="match status" value="1"/>
</dbReference>
<sequence>MDSRSVRDCVHQTHIRLAALMEHEHASLSLAQRCSGVPAGTPLFSGLLDFLHTSLPSETGSEVFETGSVNQEEEVHFPGIEFIAGRKRTNYPIALNVDDFGAAIYLTIQVINPIDPARVSEYMKQSLKSLVEALENNPDMAAIRLEVLPPEEHDLLLHTWNSDTMEYPKHQTIHGLFEETVMRMPEAIAIVHDDHELTYEDLNACANRLAHQLIELGVQLDTLVAICVDRSPAMLIGVLAVLKAGGVYVPMDPSYASKRLNNIIADAKPAILIADTVGRTILRDLDLPSITVVDPNASLALPSVNPKIVDLTSRHLAYIISTSGSAYKPKGVMIEHEGVVNLVVTRPAVCDIGSSSRVLLFPSFSFDSSVVEIFSTLCLGGALYLITDRIRLDRHQLWDYLKIHSITHALLPPAILQDCHDLSPLGSPLTLIIAGDALPPSLLRTLQGLIPNGRIINDYGPTEATVSSITWMCPQDFNDDVVPIGRPIRNKRVYILNRHHQPVPPGAVGDLYIGGVGVGRGYRNKPKLTEEVFLSDPFVRDRDPEARMYKTGDLARYLPDGNIVYMGRDDHQVKIRGFRIELGEIESRLTEHPLVQMTAVIALGEGIDKRLIAYVAAIPDDQLVPSLRSHLASCLPDYMVPAAFMRLDTLPLNSSGKIDRKALPEPDNDAIGHQDFEARGEIESALRDIWVELLNVDGIGRHDSFFILGGHSLLAVKLISQIRSLMGFNITLRMLFEAPTIAELSARLLDTSNSQEDAFDVLLPIRPQGSRSPLFCIHPGMGLSWCFIGLSRHLNADQPLYGLQERGFFDNGQPAATIDEMASDYICQIRRIQAHGPYHLLGYSFGGMVAHTMAVQLEQQGEKVSLLALMDSIPSLKDTREFNVAQDILPHVGGGDVDEILTKTFWKKASDVCQWNDRLGRLHMPLIYNGEMLLFRAMEQESEDHPLDPEDWKPYVQGKIHVYDINCKHDDMYGPEPLTEIGSVLAQKLGENILVYRTQMAVHEYKLKHVNKPQLR</sequence>
<accession>A0A9P6IXI6</accession>
<dbReference type="Pfam" id="PF00550">
    <property type="entry name" value="PP-binding"/>
    <property type="match status" value="1"/>
</dbReference>
<dbReference type="SMART" id="SM00824">
    <property type="entry name" value="PKS_TE"/>
    <property type="match status" value="1"/>
</dbReference>
<feature type="domain" description="Carrier" evidence="5">
    <location>
        <begin position="677"/>
        <end position="752"/>
    </location>
</feature>
<dbReference type="InterPro" id="IPR045851">
    <property type="entry name" value="AMP-bd_C_sf"/>
</dbReference>
<dbReference type="InterPro" id="IPR029058">
    <property type="entry name" value="AB_hydrolase_fold"/>
</dbReference>
<dbReference type="InterPro" id="IPR009081">
    <property type="entry name" value="PP-bd_ACP"/>
</dbReference>
<dbReference type="GO" id="GO:0031177">
    <property type="term" value="F:phosphopantetheine binding"/>
    <property type="evidence" value="ECO:0007669"/>
    <property type="project" value="InterPro"/>
</dbReference>
<dbReference type="PROSITE" id="PS50075">
    <property type="entry name" value="CARRIER"/>
    <property type="match status" value="1"/>
</dbReference>
<dbReference type="InterPro" id="IPR010071">
    <property type="entry name" value="AA_adenyl_dom"/>
</dbReference>
<dbReference type="GO" id="GO:0043041">
    <property type="term" value="P:amino acid activation for nonribosomal peptide biosynthetic process"/>
    <property type="evidence" value="ECO:0007669"/>
    <property type="project" value="TreeGrafter"/>
</dbReference>
<comment type="caution">
    <text evidence="6">The sequence shown here is derived from an EMBL/GenBank/DDBJ whole genome shotgun (WGS) entry which is preliminary data.</text>
</comment>
<keyword evidence="7" id="KW-1185">Reference proteome</keyword>
<dbReference type="GO" id="GO:0005737">
    <property type="term" value="C:cytoplasm"/>
    <property type="evidence" value="ECO:0007669"/>
    <property type="project" value="TreeGrafter"/>
</dbReference>
<dbReference type="InterPro" id="IPR000873">
    <property type="entry name" value="AMP-dep_synth/lig_dom"/>
</dbReference>
<dbReference type="FunFam" id="1.10.1200.10:FF:000005">
    <property type="entry name" value="Nonribosomal peptide synthetase 1"/>
    <property type="match status" value="1"/>
</dbReference>
<dbReference type="InterPro" id="IPR025110">
    <property type="entry name" value="AMP-bd_C"/>
</dbReference>
<evidence type="ECO:0000313" key="7">
    <source>
        <dbReference type="Proteomes" id="UP000749646"/>
    </source>
</evidence>
<organism evidence="6 7">
    <name type="scientific">Modicella reniformis</name>
    <dbReference type="NCBI Taxonomy" id="1440133"/>
    <lineage>
        <taxon>Eukaryota</taxon>
        <taxon>Fungi</taxon>
        <taxon>Fungi incertae sedis</taxon>
        <taxon>Mucoromycota</taxon>
        <taxon>Mortierellomycotina</taxon>
        <taxon>Mortierellomycetes</taxon>
        <taxon>Mortierellales</taxon>
        <taxon>Mortierellaceae</taxon>
        <taxon>Modicella</taxon>
    </lineage>
</organism>
<evidence type="ECO:0000313" key="6">
    <source>
        <dbReference type="EMBL" id="KAF9951952.1"/>
    </source>
</evidence>
<dbReference type="FunFam" id="2.30.38.10:FF:000001">
    <property type="entry name" value="Non-ribosomal peptide synthetase PvdI"/>
    <property type="match status" value="1"/>
</dbReference>
<dbReference type="NCBIfam" id="TIGR01733">
    <property type="entry name" value="AA-adenyl-dom"/>
    <property type="match status" value="1"/>
</dbReference>
<dbReference type="Pfam" id="PF13193">
    <property type="entry name" value="AMP-binding_C"/>
    <property type="match status" value="1"/>
</dbReference>
<dbReference type="Proteomes" id="UP000749646">
    <property type="component" value="Unassembled WGS sequence"/>
</dbReference>
<keyword evidence="2" id="KW-0597">Phosphoprotein</keyword>
<comment type="similarity">
    <text evidence="4">Belongs to the NRP synthetase family.</text>
</comment>
<evidence type="ECO:0000256" key="2">
    <source>
        <dbReference type="ARBA" id="ARBA00022553"/>
    </source>
</evidence>
<dbReference type="Gene3D" id="3.40.50.980">
    <property type="match status" value="2"/>
</dbReference>
<dbReference type="Gene3D" id="2.30.38.10">
    <property type="entry name" value="Luciferase, Domain 3"/>
    <property type="match status" value="1"/>
</dbReference>
<dbReference type="EMBL" id="JAAAHW010007036">
    <property type="protein sequence ID" value="KAF9951952.1"/>
    <property type="molecule type" value="Genomic_DNA"/>
</dbReference>
<proteinExistence type="inferred from homology"/>
<dbReference type="PANTHER" id="PTHR45527:SF1">
    <property type="entry name" value="FATTY ACID SYNTHASE"/>
    <property type="match status" value="1"/>
</dbReference>
<dbReference type="FunFam" id="3.30.300.30:FF:000010">
    <property type="entry name" value="Enterobactin synthetase component F"/>
    <property type="match status" value="1"/>
</dbReference>
<evidence type="ECO:0000256" key="3">
    <source>
        <dbReference type="ARBA" id="ARBA00022598"/>
    </source>
</evidence>
<keyword evidence="1" id="KW-0596">Phosphopantetheine</keyword>
<gene>
    <name evidence="6" type="ORF">BGZ65_005628</name>
</gene>
<dbReference type="InterPro" id="IPR036736">
    <property type="entry name" value="ACP-like_sf"/>
</dbReference>
<protein>
    <recommendedName>
        <fullName evidence="5">Carrier domain-containing protein</fullName>
    </recommendedName>
</protein>
<dbReference type="SUPFAM" id="SSF47336">
    <property type="entry name" value="ACP-like"/>
    <property type="match status" value="1"/>
</dbReference>
<dbReference type="InterPro" id="IPR020806">
    <property type="entry name" value="PKS_PP-bd"/>
</dbReference>
<dbReference type="GO" id="GO:0044550">
    <property type="term" value="P:secondary metabolite biosynthetic process"/>
    <property type="evidence" value="ECO:0007669"/>
    <property type="project" value="TreeGrafter"/>
</dbReference>
<dbReference type="InterPro" id="IPR001031">
    <property type="entry name" value="Thioesterase"/>
</dbReference>
<dbReference type="Pfam" id="PF00975">
    <property type="entry name" value="Thioesterase"/>
    <property type="match status" value="1"/>
</dbReference>
<evidence type="ECO:0000256" key="4">
    <source>
        <dbReference type="ARBA" id="ARBA00029454"/>
    </source>
</evidence>
<evidence type="ECO:0000259" key="5">
    <source>
        <dbReference type="PROSITE" id="PS50075"/>
    </source>
</evidence>
<dbReference type="CDD" id="cd05930">
    <property type="entry name" value="A_NRPS"/>
    <property type="match status" value="1"/>
</dbReference>
<evidence type="ECO:0000256" key="1">
    <source>
        <dbReference type="ARBA" id="ARBA00022450"/>
    </source>
</evidence>
<dbReference type="FunFam" id="3.40.50.12780:FF:000012">
    <property type="entry name" value="Non-ribosomal peptide synthetase"/>
    <property type="match status" value="1"/>
</dbReference>
<dbReference type="FunFam" id="3.40.50.980:FF:000001">
    <property type="entry name" value="Non-ribosomal peptide synthetase"/>
    <property type="match status" value="1"/>
</dbReference>
<dbReference type="Gene3D" id="3.30.300.30">
    <property type="match status" value="1"/>
</dbReference>
<dbReference type="OrthoDB" id="329835at2759"/>
<name>A0A9P6IXI6_9FUNG</name>
<dbReference type="SUPFAM" id="SSF56801">
    <property type="entry name" value="Acetyl-CoA synthetase-like"/>
    <property type="match status" value="1"/>
</dbReference>
<dbReference type="SUPFAM" id="SSF53474">
    <property type="entry name" value="alpha/beta-Hydrolases"/>
    <property type="match status" value="1"/>
</dbReference>